<keyword evidence="2" id="KW-1185">Reference proteome</keyword>
<dbReference type="EMBL" id="CP036455">
    <property type="protein sequence ID" value="QBI53434.1"/>
    <property type="molecule type" value="Genomic_DNA"/>
</dbReference>
<dbReference type="OrthoDB" id="3197057at2"/>
<dbReference type="KEGG" id="strr:EKD16_08200"/>
<sequence>MPRELIRDPNHDRARSLGWLALAWMEYFTVHGPGDIEGRPLNPELDGAVPLDDELAAHIVDCYGLAPRSGRRLYDSAFFSRAKGRDKSGQAGRIVLFEALGPCRFAGWAEGGEVYEDPYGLGFVYVYAPGEPMGRHVTSPFIRVLATEERQTGNTYATVYLNLTEGPLAQVPGMDAGKTRIMLPAPYRGEVRPSTSADASKDGGLETFAVFDETHLYVLPALRSMYDTVRRNLEKRLVAQPWYIETSTMYQKGEESVAEATHTFARQILRGETRGGRLLFDHREASLGLDLTDEAQILQGLREAYGPFAEAMDLERMVNSAYDTRTKPGKFRRYFFNQTTEAADAWLSEEEWKPRADVTAVVADGEMITLGFDGSQKRARGTADATALVGCRVEDGHLFVLRVWEQPEGPDGQDWRVPVGEVEAAVAQAFERYTVVGFYADPAKWESSVSAWEAAYGRQLHVAASRSNPIEWWMTGGRSIQIVRATDRLYNAIVDGEMTHDGDHVLTRHALNARRRSSHSGVQIMKEHPESAKKIDAIVAGILAFQARADAIAHGVLQRQTRKRRLRRY</sequence>
<dbReference type="Proteomes" id="UP000292235">
    <property type="component" value="Chromosome"/>
</dbReference>
<gene>
    <name evidence="1" type="ORF">EKD16_08200</name>
</gene>
<evidence type="ECO:0000313" key="2">
    <source>
        <dbReference type="Proteomes" id="UP000292235"/>
    </source>
</evidence>
<dbReference type="InterPro" id="IPR005021">
    <property type="entry name" value="Terminase_largesu-like"/>
</dbReference>
<dbReference type="PANTHER" id="PTHR41287">
    <property type="match status" value="1"/>
</dbReference>
<accession>A0A4P6Q3P1</accession>
<proteinExistence type="predicted"/>
<evidence type="ECO:0000313" key="1">
    <source>
        <dbReference type="EMBL" id="QBI53434.1"/>
    </source>
</evidence>
<dbReference type="AlphaFoldDB" id="A0A4P6Q3P1"/>
<organism evidence="1 2">
    <name type="scientific">Streptomonospora litoralis</name>
    <dbReference type="NCBI Taxonomy" id="2498135"/>
    <lineage>
        <taxon>Bacteria</taxon>
        <taxon>Bacillati</taxon>
        <taxon>Actinomycetota</taxon>
        <taxon>Actinomycetes</taxon>
        <taxon>Streptosporangiales</taxon>
        <taxon>Nocardiopsidaceae</taxon>
        <taxon>Streptomonospora</taxon>
    </lineage>
</organism>
<dbReference type="PANTHER" id="PTHR41287:SF1">
    <property type="entry name" value="PROTEIN YMFN"/>
    <property type="match status" value="1"/>
</dbReference>
<reference evidence="1 2" key="1">
    <citation type="submission" date="2019-02" db="EMBL/GenBank/DDBJ databases">
        <authorList>
            <person name="Khodamoradi S."/>
            <person name="Hahnke R.L."/>
            <person name="Kaempfer P."/>
            <person name="Schumann P."/>
            <person name="Rohde M."/>
            <person name="Steinert M."/>
            <person name="Luzhetskyy A."/>
            <person name="Wink J."/>
            <person name="Ruckert C."/>
        </authorList>
    </citation>
    <scope>NUCLEOTIDE SEQUENCE [LARGE SCALE GENOMIC DNA]</scope>
    <source>
        <strain evidence="1 2">M2</strain>
    </source>
</reference>
<protein>
    <submittedName>
        <fullName evidence="1">Phage Terminase</fullName>
    </submittedName>
</protein>
<name>A0A4P6Q3P1_9ACTN</name>
<dbReference type="RefSeq" id="WP_131097802.1">
    <property type="nucleotide sequence ID" value="NZ_CP036455.1"/>
</dbReference>